<reference evidence="1 2" key="2">
    <citation type="submission" date="2020-07" db="EMBL/GenBank/DDBJ databases">
        <title>Genome assembly of wild tea tree DASZ reveals pedigree and selection history of tea varieties.</title>
        <authorList>
            <person name="Zhang W."/>
        </authorList>
    </citation>
    <scope>NUCLEOTIDE SEQUENCE [LARGE SCALE GENOMIC DNA]</scope>
    <source>
        <strain evidence="2">cv. G240</strain>
        <tissue evidence="1">Leaf</tissue>
    </source>
</reference>
<evidence type="ECO:0000313" key="2">
    <source>
        <dbReference type="Proteomes" id="UP000593564"/>
    </source>
</evidence>
<proteinExistence type="predicted"/>
<name>A0A7J7G1B1_CAMSI</name>
<dbReference type="PANTHER" id="PTHR45950:SF1">
    <property type="entry name" value="HOMEOBOX-LEUCINE ZIPPER PROTEIN ATHB-15"/>
    <property type="match status" value="1"/>
</dbReference>
<evidence type="ECO:0000313" key="1">
    <source>
        <dbReference type="EMBL" id="KAF5934500.1"/>
    </source>
</evidence>
<dbReference type="InterPro" id="IPR044830">
    <property type="entry name" value="HD-Zip_III"/>
</dbReference>
<gene>
    <name evidence="1" type="ORF">HYC85_030671</name>
</gene>
<comment type="caution">
    <text evidence="1">The sequence shown here is derived from an EMBL/GenBank/DDBJ whole genome shotgun (WGS) entry which is preliminary data.</text>
</comment>
<dbReference type="AlphaFoldDB" id="A0A7J7G1B1"/>
<protein>
    <recommendedName>
        <fullName evidence="3">START domain-containing protein</fullName>
    </recommendedName>
</protein>
<keyword evidence="2" id="KW-1185">Reference proteome</keyword>
<organism evidence="1 2">
    <name type="scientific">Camellia sinensis</name>
    <name type="common">Tea plant</name>
    <name type="synonym">Thea sinensis</name>
    <dbReference type="NCBI Taxonomy" id="4442"/>
    <lineage>
        <taxon>Eukaryota</taxon>
        <taxon>Viridiplantae</taxon>
        <taxon>Streptophyta</taxon>
        <taxon>Embryophyta</taxon>
        <taxon>Tracheophyta</taxon>
        <taxon>Spermatophyta</taxon>
        <taxon>Magnoliopsida</taxon>
        <taxon>eudicotyledons</taxon>
        <taxon>Gunneridae</taxon>
        <taxon>Pentapetalae</taxon>
        <taxon>asterids</taxon>
        <taxon>Ericales</taxon>
        <taxon>Theaceae</taxon>
        <taxon>Camellia</taxon>
    </lineage>
</organism>
<sequence length="264" mass="28615">MCSFEYEFIGSVNYVCLHCVKPSMAMSTLAIHILGDVPSSPPAGILYCGVYVKHLSVMLRYFQNVPLAILLRFLREHRSEWADNSIDAYSAAAVKVGPCSLPGSRVGSFSGQLLEVIKLEGVGHCPEDAIMPRDMFLLQLWSGMDENAVGTCAELIFAPIDASFADDAHLLPSGFRIIPLDSGKEASSPNRTLDLASALEIGPAGNKASNDYTSNGGSTRSVMTIAFEFAFEGTVEHDFDVKIRMVPKELAKILDFLQASQSPC</sequence>
<dbReference type="PANTHER" id="PTHR45950">
    <property type="entry name" value="HOMEOBOX-LEUCINE ZIPPER PROTEIN ATHB-14"/>
    <property type="match status" value="1"/>
</dbReference>
<dbReference type="GO" id="GO:0003700">
    <property type="term" value="F:DNA-binding transcription factor activity"/>
    <property type="evidence" value="ECO:0007669"/>
    <property type="project" value="InterPro"/>
</dbReference>
<accession>A0A7J7G1B1</accession>
<evidence type="ECO:0008006" key="3">
    <source>
        <dbReference type="Google" id="ProtNLM"/>
    </source>
</evidence>
<reference evidence="2" key="1">
    <citation type="journal article" date="2020" name="Nat. Commun.">
        <title>Genome assembly of wild tea tree DASZ reveals pedigree and selection history of tea varieties.</title>
        <authorList>
            <person name="Zhang W."/>
            <person name="Zhang Y."/>
            <person name="Qiu H."/>
            <person name="Guo Y."/>
            <person name="Wan H."/>
            <person name="Zhang X."/>
            <person name="Scossa F."/>
            <person name="Alseekh S."/>
            <person name="Zhang Q."/>
            <person name="Wang P."/>
            <person name="Xu L."/>
            <person name="Schmidt M.H."/>
            <person name="Jia X."/>
            <person name="Li D."/>
            <person name="Zhu A."/>
            <person name="Guo F."/>
            <person name="Chen W."/>
            <person name="Ni D."/>
            <person name="Usadel B."/>
            <person name="Fernie A.R."/>
            <person name="Wen W."/>
        </authorList>
    </citation>
    <scope>NUCLEOTIDE SEQUENCE [LARGE SCALE GENOMIC DNA]</scope>
    <source>
        <strain evidence="2">cv. G240</strain>
    </source>
</reference>
<dbReference type="EMBL" id="JACBKZ010000014">
    <property type="protein sequence ID" value="KAF5934500.1"/>
    <property type="molecule type" value="Genomic_DNA"/>
</dbReference>
<dbReference type="Proteomes" id="UP000593564">
    <property type="component" value="Unassembled WGS sequence"/>
</dbReference>